<feature type="transmembrane region" description="Helical" evidence="2">
    <location>
        <begin position="43"/>
        <end position="62"/>
    </location>
</feature>
<evidence type="ECO:0000313" key="3">
    <source>
        <dbReference type="EMBL" id="SFV22969.1"/>
    </source>
</evidence>
<evidence type="ECO:0000256" key="1">
    <source>
        <dbReference type="SAM" id="MobiDB-lite"/>
    </source>
</evidence>
<dbReference type="Proteomes" id="UP000198881">
    <property type="component" value="Unassembled WGS sequence"/>
</dbReference>
<evidence type="ECO:0000313" key="4">
    <source>
        <dbReference type="Proteomes" id="UP000198881"/>
    </source>
</evidence>
<dbReference type="EMBL" id="FPCG01000005">
    <property type="protein sequence ID" value="SFV22969.1"/>
    <property type="molecule type" value="Genomic_DNA"/>
</dbReference>
<evidence type="ECO:0000256" key="2">
    <source>
        <dbReference type="SAM" id="Phobius"/>
    </source>
</evidence>
<proteinExistence type="predicted"/>
<keyword evidence="2" id="KW-0472">Membrane</keyword>
<keyword evidence="2" id="KW-1133">Transmembrane helix</keyword>
<protein>
    <submittedName>
        <fullName evidence="3">Uncharacterized protein</fullName>
    </submittedName>
</protein>
<dbReference type="OrthoDB" id="3872677at2"/>
<sequence length="103" mass="10754">MSTSHTTDHTGTHRRGGELTITDDGRVLNDPTHAEPIGHGNSVASWALVLLAIVGAVIIMFGMLSETWIVVIVGGAFIVAGLIAGFVLKKAGKGVDNSQIARH</sequence>
<organism evidence="3 4">
    <name type="scientific">Micrococcus terreus</name>
    <dbReference type="NCBI Taxonomy" id="574650"/>
    <lineage>
        <taxon>Bacteria</taxon>
        <taxon>Bacillati</taxon>
        <taxon>Actinomycetota</taxon>
        <taxon>Actinomycetes</taxon>
        <taxon>Micrococcales</taxon>
        <taxon>Micrococcaceae</taxon>
        <taxon>Micrococcus</taxon>
    </lineage>
</organism>
<dbReference type="STRING" id="574650.SAMN04487966_105166"/>
<accession>A0A1I7MM58</accession>
<dbReference type="Pfam" id="PF20447">
    <property type="entry name" value="DUF6704"/>
    <property type="match status" value="1"/>
</dbReference>
<dbReference type="RefSeq" id="WP_091697076.1">
    <property type="nucleotide sequence ID" value="NZ_FPCG01000005.1"/>
</dbReference>
<feature type="region of interest" description="Disordered" evidence="1">
    <location>
        <begin position="1"/>
        <end position="25"/>
    </location>
</feature>
<keyword evidence="2" id="KW-0812">Transmembrane</keyword>
<dbReference type="NCBIfam" id="NF041681">
    <property type="entry name" value="HGxxPAAW"/>
    <property type="match status" value="1"/>
</dbReference>
<reference evidence="3 4" key="1">
    <citation type="submission" date="2016-10" db="EMBL/GenBank/DDBJ databases">
        <authorList>
            <person name="de Groot N.N."/>
        </authorList>
    </citation>
    <scope>NUCLEOTIDE SEQUENCE [LARGE SCALE GENOMIC DNA]</scope>
    <source>
        <strain evidence="3 4">CGMCC 1.7054</strain>
    </source>
</reference>
<dbReference type="InterPro" id="IPR046550">
    <property type="entry name" value="DUF6704"/>
</dbReference>
<feature type="transmembrane region" description="Helical" evidence="2">
    <location>
        <begin position="68"/>
        <end position="88"/>
    </location>
</feature>
<name>A0A1I7MM58_9MICC</name>
<dbReference type="AlphaFoldDB" id="A0A1I7MM58"/>
<keyword evidence="4" id="KW-1185">Reference proteome</keyword>
<gene>
    <name evidence="3" type="ORF">SAMN04487966_105166</name>
</gene>